<dbReference type="PANTHER" id="PTHR22916">
    <property type="entry name" value="GLYCOSYLTRANSFERASE"/>
    <property type="match status" value="1"/>
</dbReference>
<dbReference type="Proteomes" id="UP001235030">
    <property type="component" value="Chromosome"/>
</dbReference>
<dbReference type="RefSeq" id="WP_228106256.1">
    <property type="nucleotide sequence ID" value="NZ_CP101637.1"/>
</dbReference>
<dbReference type="GO" id="GO:0016757">
    <property type="term" value="F:glycosyltransferase activity"/>
    <property type="evidence" value="ECO:0007669"/>
    <property type="project" value="UniProtKB-KW"/>
</dbReference>
<reference evidence="2 3" key="1">
    <citation type="submission" date="2022-07" db="EMBL/GenBank/DDBJ databases">
        <title>Genome sequence of Terrisporobacter mayombei DSM6539.</title>
        <authorList>
            <person name="Boeer T."/>
            <person name="Bengelsdorf F.R."/>
            <person name="Daniel R."/>
            <person name="Poehlein A."/>
        </authorList>
    </citation>
    <scope>NUCLEOTIDE SEQUENCE [LARGE SCALE GENOMIC DNA]</scope>
    <source>
        <strain evidence="2 3">DSM 6539</strain>
    </source>
</reference>
<dbReference type="Gene3D" id="3.90.550.10">
    <property type="entry name" value="Spore Coat Polysaccharide Biosynthesis Protein SpsA, Chain A"/>
    <property type="match status" value="1"/>
</dbReference>
<sequence length="261" mass="30611">MENNLVSIITPVYNGEKYIEECIKSVLNQSYKNIEMIIIDDGSTDNSENIINKYSKSFPFIKYIKCNKNNGVWVARNIGIENAKGRFISFLDADDLYKKNKIKNQINFMLNNNYSFTYTAYDLIDENSTSLNKVINTKKYEDYERLLKGNDIGCLTVMIDRLKIDTLIRFESCHHEDFVLWLKILKNNVVAYGLDEVLSSYRKSSSSLSHNKIKSAIWTWNIYINIEKLPLNKALYCFSKYIVNGFRKNSYKKETTYSYFF</sequence>
<protein>
    <submittedName>
        <fullName evidence="2">Teichuronic acid biosynthesis glycosyltransferase TuaG</fullName>
        <ecNumber evidence="2">2.4.-.-</ecNumber>
    </submittedName>
</protein>
<keyword evidence="2" id="KW-0808">Transferase</keyword>
<proteinExistence type="predicted"/>
<accession>A0ABY9PXE0</accession>
<keyword evidence="2" id="KW-0328">Glycosyltransferase</keyword>
<keyword evidence="3" id="KW-1185">Reference proteome</keyword>
<dbReference type="InterPro" id="IPR029044">
    <property type="entry name" value="Nucleotide-diphossugar_trans"/>
</dbReference>
<evidence type="ECO:0000313" key="3">
    <source>
        <dbReference type="Proteomes" id="UP001235030"/>
    </source>
</evidence>
<dbReference type="SUPFAM" id="SSF53448">
    <property type="entry name" value="Nucleotide-diphospho-sugar transferases"/>
    <property type="match status" value="1"/>
</dbReference>
<dbReference type="CDD" id="cd00761">
    <property type="entry name" value="Glyco_tranf_GTA_type"/>
    <property type="match status" value="1"/>
</dbReference>
<name>A0ABY9PXE0_9FIRM</name>
<dbReference type="PANTHER" id="PTHR22916:SF3">
    <property type="entry name" value="UDP-GLCNAC:BETAGAL BETA-1,3-N-ACETYLGLUCOSAMINYLTRANSFERASE-LIKE PROTEIN 1"/>
    <property type="match status" value="1"/>
</dbReference>
<dbReference type="EMBL" id="CP101637">
    <property type="protein sequence ID" value="WMT79770.1"/>
    <property type="molecule type" value="Genomic_DNA"/>
</dbReference>
<feature type="domain" description="Glycosyltransferase 2-like" evidence="1">
    <location>
        <begin position="7"/>
        <end position="150"/>
    </location>
</feature>
<organism evidence="2 3">
    <name type="scientific">Terrisporobacter mayombei</name>
    <dbReference type="NCBI Taxonomy" id="1541"/>
    <lineage>
        <taxon>Bacteria</taxon>
        <taxon>Bacillati</taxon>
        <taxon>Bacillota</taxon>
        <taxon>Clostridia</taxon>
        <taxon>Peptostreptococcales</taxon>
        <taxon>Peptostreptococcaceae</taxon>
        <taxon>Terrisporobacter</taxon>
    </lineage>
</organism>
<evidence type="ECO:0000259" key="1">
    <source>
        <dbReference type="Pfam" id="PF00535"/>
    </source>
</evidence>
<gene>
    <name evidence="2" type="primary">tuaG</name>
    <name evidence="2" type="ORF">TEMA_00370</name>
</gene>
<dbReference type="InterPro" id="IPR001173">
    <property type="entry name" value="Glyco_trans_2-like"/>
</dbReference>
<dbReference type="Pfam" id="PF00535">
    <property type="entry name" value="Glycos_transf_2"/>
    <property type="match status" value="1"/>
</dbReference>
<evidence type="ECO:0000313" key="2">
    <source>
        <dbReference type="EMBL" id="WMT79770.1"/>
    </source>
</evidence>
<dbReference type="EC" id="2.4.-.-" evidence="2"/>